<evidence type="ECO:0000256" key="5">
    <source>
        <dbReference type="ARBA" id="ARBA00022840"/>
    </source>
</evidence>
<organism evidence="10 11">
    <name type="scientific">Ranatra chinensis</name>
    <dbReference type="NCBI Taxonomy" id="642074"/>
    <lineage>
        <taxon>Eukaryota</taxon>
        <taxon>Metazoa</taxon>
        <taxon>Ecdysozoa</taxon>
        <taxon>Arthropoda</taxon>
        <taxon>Hexapoda</taxon>
        <taxon>Insecta</taxon>
        <taxon>Pterygota</taxon>
        <taxon>Neoptera</taxon>
        <taxon>Paraneoptera</taxon>
        <taxon>Hemiptera</taxon>
        <taxon>Heteroptera</taxon>
        <taxon>Panheteroptera</taxon>
        <taxon>Nepomorpha</taxon>
        <taxon>Nepidae</taxon>
        <taxon>Ranatrinae</taxon>
        <taxon>Ranatra</taxon>
    </lineage>
</organism>
<dbReference type="Gene3D" id="1.10.510.10">
    <property type="entry name" value="Transferase(Phosphotransferase) domain 1"/>
    <property type="match status" value="1"/>
</dbReference>
<evidence type="ECO:0000256" key="3">
    <source>
        <dbReference type="ARBA" id="ARBA00022741"/>
    </source>
</evidence>
<dbReference type="PROSITE" id="PS00108">
    <property type="entry name" value="PROTEIN_KINASE_ST"/>
    <property type="match status" value="1"/>
</dbReference>
<dbReference type="InterPro" id="IPR000719">
    <property type="entry name" value="Prot_kinase_dom"/>
</dbReference>
<dbReference type="PANTHER" id="PTHR24353:SF152">
    <property type="entry name" value="UT01108P-RELATED"/>
    <property type="match status" value="1"/>
</dbReference>
<dbReference type="PROSITE" id="PS50011">
    <property type="entry name" value="PROTEIN_KINASE_DOM"/>
    <property type="match status" value="1"/>
</dbReference>
<dbReference type="GO" id="GO:0007476">
    <property type="term" value="P:imaginal disc-derived wing morphogenesis"/>
    <property type="evidence" value="ECO:0007669"/>
    <property type="project" value="UniProtKB-ARBA"/>
</dbReference>
<evidence type="ECO:0000256" key="2">
    <source>
        <dbReference type="ARBA" id="ARBA00022679"/>
    </source>
</evidence>
<protein>
    <recommendedName>
        <fullName evidence="12">cAMP-dependent protein kinase</fullName>
    </recommendedName>
</protein>
<gene>
    <name evidence="10" type="ORF">AAG570_001928</name>
</gene>
<evidence type="ECO:0000256" key="4">
    <source>
        <dbReference type="ARBA" id="ARBA00022777"/>
    </source>
</evidence>
<dbReference type="GO" id="GO:0004690">
    <property type="term" value="F:cyclic nucleotide-dependent protein kinase activity"/>
    <property type="evidence" value="ECO:0007669"/>
    <property type="project" value="UniProtKB-ARBA"/>
</dbReference>
<dbReference type="EMBL" id="JBFDAA010000011">
    <property type="protein sequence ID" value="KAL1124158.1"/>
    <property type="molecule type" value="Genomic_DNA"/>
</dbReference>
<name>A0ABD0Y9Z7_9HEMI</name>
<comment type="similarity">
    <text evidence="7">Belongs to the protein kinase superfamily.</text>
</comment>
<keyword evidence="4" id="KW-0418">Kinase</keyword>
<evidence type="ECO:0000259" key="8">
    <source>
        <dbReference type="PROSITE" id="PS50011"/>
    </source>
</evidence>
<dbReference type="FunFam" id="1.10.510.10:FF:000005">
    <property type="entry name" value="cAMP-dependent protein kinase catalytic subunit alpha"/>
    <property type="match status" value="1"/>
</dbReference>
<evidence type="ECO:0000256" key="6">
    <source>
        <dbReference type="PROSITE-ProRule" id="PRU10141"/>
    </source>
</evidence>
<dbReference type="PROSITE" id="PS51285">
    <property type="entry name" value="AGC_KINASE_CTER"/>
    <property type="match status" value="1"/>
</dbReference>
<keyword evidence="5 6" id="KW-0067">ATP-binding</keyword>
<dbReference type="Pfam" id="PF00069">
    <property type="entry name" value="Pkinase"/>
    <property type="match status" value="1"/>
</dbReference>
<comment type="caution">
    <text evidence="10">The sequence shown here is derived from an EMBL/GenBank/DDBJ whole genome shotgun (WGS) entry which is preliminary data.</text>
</comment>
<sequence length="355" mass="41361">MKVDDGDNSKTTFLPIVDYKDFLDKAKRQFEEDWKRKKNPPGLSIQDFDIQRTLGTGSFGRVVLALCTKNNSYYAMKILDKGSIIKAKQLDHTLNEKRILQALNFPFVVYMEFSLKDNSYLYFTMPFIAGGEMFTHLRRMGKFDEGCSRFYSAQVVLALEYLHYLDLVYRDLKPENILIDKFGYLKITDFGFCKIVKGRTWTLCGTPEYLAPEIIMSKGYSKSVDWWSFGVLLYEMCAGYPPFIATDPMKIYEKIIAGRYRFANFFSPELRDLIKNLLQVDITKRFGILKMGVDDIKDHKWFRGIQWLSLLNRKLDAPFIPKCKSSGDSSNFEHYEEVPLRISSTDQFAKEFAEF</sequence>
<dbReference type="InterPro" id="IPR017441">
    <property type="entry name" value="Protein_kinase_ATP_BS"/>
</dbReference>
<feature type="domain" description="AGC-kinase C-terminal" evidence="9">
    <location>
        <begin position="303"/>
        <end position="355"/>
    </location>
</feature>
<evidence type="ECO:0000256" key="1">
    <source>
        <dbReference type="ARBA" id="ARBA00022527"/>
    </source>
</evidence>
<keyword evidence="2" id="KW-0808">Transferase</keyword>
<dbReference type="GO" id="GO:0005524">
    <property type="term" value="F:ATP binding"/>
    <property type="evidence" value="ECO:0007669"/>
    <property type="project" value="UniProtKB-UniRule"/>
</dbReference>
<dbReference type="Gene3D" id="3.30.200.20">
    <property type="entry name" value="Phosphorylase Kinase, domain 1"/>
    <property type="match status" value="1"/>
</dbReference>
<reference evidence="10 11" key="1">
    <citation type="submission" date="2024-07" db="EMBL/GenBank/DDBJ databases">
        <title>Chromosome-level genome assembly of the water stick insect Ranatra chinensis (Heteroptera: Nepidae).</title>
        <authorList>
            <person name="Liu X."/>
        </authorList>
    </citation>
    <scope>NUCLEOTIDE SEQUENCE [LARGE SCALE GENOMIC DNA]</scope>
    <source>
        <strain evidence="10">Cailab_2021Rc</strain>
        <tissue evidence="10">Muscle</tissue>
    </source>
</reference>
<keyword evidence="3 6" id="KW-0547">Nucleotide-binding</keyword>
<dbReference type="InterPro" id="IPR000961">
    <property type="entry name" value="AGC-kinase_C"/>
</dbReference>
<dbReference type="SMART" id="SM00220">
    <property type="entry name" value="S_TKc"/>
    <property type="match status" value="1"/>
</dbReference>
<keyword evidence="1 7" id="KW-0723">Serine/threonine-protein kinase</keyword>
<dbReference type="PROSITE" id="PS00107">
    <property type="entry name" value="PROTEIN_KINASE_ATP"/>
    <property type="match status" value="1"/>
</dbReference>
<feature type="binding site" evidence="6">
    <location>
        <position position="86"/>
    </location>
    <ligand>
        <name>ATP</name>
        <dbReference type="ChEBI" id="CHEBI:30616"/>
    </ligand>
</feature>
<evidence type="ECO:0000259" key="9">
    <source>
        <dbReference type="PROSITE" id="PS51285"/>
    </source>
</evidence>
<evidence type="ECO:0000313" key="10">
    <source>
        <dbReference type="EMBL" id="KAL1124158.1"/>
    </source>
</evidence>
<evidence type="ECO:0008006" key="12">
    <source>
        <dbReference type="Google" id="ProtNLM"/>
    </source>
</evidence>
<accession>A0ABD0Y9Z7</accession>
<evidence type="ECO:0000256" key="7">
    <source>
        <dbReference type="RuleBase" id="RU000304"/>
    </source>
</evidence>
<dbReference type="SMART" id="SM00133">
    <property type="entry name" value="S_TK_X"/>
    <property type="match status" value="1"/>
</dbReference>
<dbReference type="InterPro" id="IPR008271">
    <property type="entry name" value="Ser/Thr_kinase_AS"/>
</dbReference>
<keyword evidence="11" id="KW-1185">Reference proteome</keyword>
<dbReference type="Proteomes" id="UP001558652">
    <property type="component" value="Unassembled WGS sequence"/>
</dbReference>
<evidence type="ECO:0000313" key="11">
    <source>
        <dbReference type="Proteomes" id="UP001558652"/>
    </source>
</evidence>
<dbReference type="InterPro" id="IPR011009">
    <property type="entry name" value="Kinase-like_dom_sf"/>
</dbReference>
<dbReference type="AlphaFoldDB" id="A0ABD0Y9Z7"/>
<dbReference type="PANTHER" id="PTHR24353">
    <property type="entry name" value="CYCLIC NUCLEOTIDE-DEPENDENT PROTEIN KINASE"/>
    <property type="match status" value="1"/>
</dbReference>
<feature type="domain" description="Protein kinase" evidence="8">
    <location>
        <begin position="48"/>
        <end position="302"/>
    </location>
</feature>
<dbReference type="SUPFAM" id="SSF56112">
    <property type="entry name" value="Protein kinase-like (PK-like)"/>
    <property type="match status" value="1"/>
</dbReference>
<proteinExistence type="inferred from homology"/>